<name>A0A5N5X9U1_9EURO</name>
<gene>
    <name evidence="8" type="ORF">BDV29DRAFT_170786</name>
</gene>
<evidence type="ECO:0000259" key="7">
    <source>
        <dbReference type="Pfam" id="PF01490"/>
    </source>
</evidence>
<dbReference type="Gene3D" id="1.20.1740.10">
    <property type="entry name" value="Amino acid/polyamine transporter I"/>
    <property type="match status" value="1"/>
</dbReference>
<feature type="transmembrane region" description="Helical" evidence="6">
    <location>
        <begin position="295"/>
        <end position="319"/>
    </location>
</feature>
<feature type="transmembrane region" description="Helical" evidence="6">
    <location>
        <begin position="213"/>
        <end position="235"/>
    </location>
</feature>
<proteinExistence type="inferred from homology"/>
<reference evidence="8 9" key="1">
    <citation type="submission" date="2019-04" db="EMBL/GenBank/DDBJ databases">
        <title>Friends and foes A comparative genomics study of 23 Aspergillus species from section Flavi.</title>
        <authorList>
            <consortium name="DOE Joint Genome Institute"/>
            <person name="Kjaerbolling I."/>
            <person name="Vesth T."/>
            <person name="Frisvad J.C."/>
            <person name="Nybo J.L."/>
            <person name="Theobald S."/>
            <person name="Kildgaard S."/>
            <person name="Isbrandt T."/>
            <person name="Kuo A."/>
            <person name="Sato A."/>
            <person name="Lyhne E.K."/>
            <person name="Kogle M.E."/>
            <person name="Wiebenga A."/>
            <person name="Kun R.S."/>
            <person name="Lubbers R.J."/>
            <person name="Makela M.R."/>
            <person name="Barry K."/>
            <person name="Chovatia M."/>
            <person name="Clum A."/>
            <person name="Daum C."/>
            <person name="Haridas S."/>
            <person name="He G."/>
            <person name="LaButti K."/>
            <person name="Lipzen A."/>
            <person name="Mondo S."/>
            <person name="Riley R."/>
            <person name="Salamov A."/>
            <person name="Simmons B.A."/>
            <person name="Magnuson J.K."/>
            <person name="Henrissat B."/>
            <person name="Mortensen U.H."/>
            <person name="Larsen T.O."/>
            <person name="Devries R.P."/>
            <person name="Grigoriev I.V."/>
            <person name="Machida M."/>
            <person name="Baker S.E."/>
            <person name="Andersen M.R."/>
        </authorList>
    </citation>
    <scope>NUCLEOTIDE SEQUENCE [LARGE SCALE GENOMIC DNA]</scope>
    <source>
        <strain evidence="8 9">CBS 151.66</strain>
    </source>
</reference>
<sequence>MMKSQIGLGVLSIPTAFDTLGLIPGILCLLAVAVITTWSDYMIGVFKLHHRAVYGIDDAGALMFGRIGREVLGIAFCLYWIFVAGSGMLGISIGLNAVSAHGACTATFVAVAAIIGFGLSSIRTLGRITWLAWIGLACILIAIFMVTIAVGIQDQPSAAPRDVAWGSDYKLFATPTFQQAITAVSTIVFAYSGTPAFFSIVSEMRDPHYYTRSLLICQVGVTAVYITIGCVVYYYCGSYVASPALGSAGVLVKKVSYGFALPGLIVTTTIVIHLPGKYIFLRILRGSKHLTANTMIHWSTWLSCTSGVALVAYVIASAIPVFDSLVSLIGALLGTFMSFQPMGCMWLYDNWGKRTRSPRWTLMVCWSGFVILCGTFLMIAGTYGSVVSVIDSYNASGGSAAWSCADNSSSS</sequence>
<evidence type="ECO:0000313" key="9">
    <source>
        <dbReference type="Proteomes" id="UP000326565"/>
    </source>
</evidence>
<keyword evidence="5 6" id="KW-0472">Membrane</keyword>
<dbReference type="PANTHER" id="PTHR22950">
    <property type="entry name" value="AMINO ACID TRANSPORTER"/>
    <property type="match status" value="1"/>
</dbReference>
<dbReference type="Proteomes" id="UP000326565">
    <property type="component" value="Unassembled WGS sequence"/>
</dbReference>
<dbReference type="EMBL" id="ML732185">
    <property type="protein sequence ID" value="KAB8076102.1"/>
    <property type="molecule type" value="Genomic_DNA"/>
</dbReference>
<comment type="similarity">
    <text evidence="2">Belongs to the amino acid/polyamine transporter 2 family.</text>
</comment>
<dbReference type="GO" id="GO:0015179">
    <property type="term" value="F:L-amino acid transmembrane transporter activity"/>
    <property type="evidence" value="ECO:0007669"/>
    <property type="project" value="TreeGrafter"/>
</dbReference>
<accession>A0A5N5X9U1</accession>
<feature type="domain" description="Amino acid transporter transmembrane" evidence="7">
    <location>
        <begin position="2"/>
        <end position="386"/>
    </location>
</feature>
<dbReference type="Pfam" id="PF01490">
    <property type="entry name" value="Aa_trans"/>
    <property type="match status" value="1"/>
</dbReference>
<evidence type="ECO:0000256" key="4">
    <source>
        <dbReference type="ARBA" id="ARBA00022989"/>
    </source>
</evidence>
<feature type="transmembrane region" description="Helical" evidence="6">
    <location>
        <begin position="180"/>
        <end position="201"/>
    </location>
</feature>
<dbReference type="InterPro" id="IPR013057">
    <property type="entry name" value="AA_transpt_TM"/>
</dbReference>
<feature type="transmembrane region" description="Helical" evidence="6">
    <location>
        <begin position="131"/>
        <end position="152"/>
    </location>
</feature>
<feature type="transmembrane region" description="Helical" evidence="6">
    <location>
        <begin position="255"/>
        <end position="274"/>
    </location>
</feature>
<feature type="transmembrane region" description="Helical" evidence="6">
    <location>
        <begin position="71"/>
        <end position="93"/>
    </location>
</feature>
<protein>
    <submittedName>
        <fullName evidence="8">Transmembrane amino acid transporter protein-domain-containing protein</fullName>
    </submittedName>
</protein>
<comment type="subcellular location">
    <subcellularLocation>
        <location evidence="1">Membrane</location>
        <topology evidence="1">Multi-pass membrane protein</topology>
    </subcellularLocation>
</comment>
<dbReference type="PANTHER" id="PTHR22950:SF683">
    <property type="entry name" value="AMINO ACID TRANSPORTER (EUROFUNG)"/>
    <property type="match status" value="1"/>
</dbReference>
<evidence type="ECO:0000256" key="5">
    <source>
        <dbReference type="ARBA" id="ARBA00023136"/>
    </source>
</evidence>
<dbReference type="GO" id="GO:0016020">
    <property type="term" value="C:membrane"/>
    <property type="evidence" value="ECO:0007669"/>
    <property type="project" value="UniProtKB-SubCell"/>
</dbReference>
<keyword evidence="3 6" id="KW-0812">Transmembrane</keyword>
<feature type="transmembrane region" description="Helical" evidence="6">
    <location>
        <begin position="325"/>
        <end position="348"/>
    </location>
</feature>
<feature type="transmembrane region" description="Helical" evidence="6">
    <location>
        <begin position="99"/>
        <end position="119"/>
    </location>
</feature>
<evidence type="ECO:0000256" key="2">
    <source>
        <dbReference type="ARBA" id="ARBA00008066"/>
    </source>
</evidence>
<dbReference type="AlphaFoldDB" id="A0A5N5X9U1"/>
<dbReference type="OrthoDB" id="40134at2759"/>
<organism evidence="8 9">
    <name type="scientific">Aspergillus leporis</name>
    <dbReference type="NCBI Taxonomy" id="41062"/>
    <lineage>
        <taxon>Eukaryota</taxon>
        <taxon>Fungi</taxon>
        <taxon>Dikarya</taxon>
        <taxon>Ascomycota</taxon>
        <taxon>Pezizomycotina</taxon>
        <taxon>Eurotiomycetes</taxon>
        <taxon>Eurotiomycetidae</taxon>
        <taxon>Eurotiales</taxon>
        <taxon>Aspergillaceae</taxon>
        <taxon>Aspergillus</taxon>
        <taxon>Aspergillus subgen. Circumdati</taxon>
    </lineage>
</organism>
<keyword evidence="4 6" id="KW-1133">Transmembrane helix</keyword>
<evidence type="ECO:0000256" key="3">
    <source>
        <dbReference type="ARBA" id="ARBA00022692"/>
    </source>
</evidence>
<evidence type="ECO:0000256" key="1">
    <source>
        <dbReference type="ARBA" id="ARBA00004141"/>
    </source>
</evidence>
<dbReference type="FunFam" id="1.20.1740.10:FF:000039">
    <property type="entry name" value="Neutral amino acid transporter (Eurofung)"/>
    <property type="match status" value="1"/>
</dbReference>
<evidence type="ECO:0000256" key="6">
    <source>
        <dbReference type="SAM" id="Phobius"/>
    </source>
</evidence>
<keyword evidence="9" id="KW-1185">Reference proteome</keyword>
<feature type="transmembrane region" description="Helical" evidence="6">
    <location>
        <begin position="20"/>
        <end position="41"/>
    </location>
</feature>
<feature type="transmembrane region" description="Helical" evidence="6">
    <location>
        <begin position="360"/>
        <end position="383"/>
    </location>
</feature>
<evidence type="ECO:0000313" key="8">
    <source>
        <dbReference type="EMBL" id="KAB8076102.1"/>
    </source>
</evidence>